<feature type="region of interest" description="Disordered" evidence="1">
    <location>
        <begin position="127"/>
        <end position="147"/>
    </location>
</feature>
<dbReference type="EMBL" id="CYKH01000493">
    <property type="protein sequence ID" value="CUG01787.1"/>
    <property type="molecule type" value="Genomic_DNA"/>
</dbReference>
<gene>
    <name evidence="3" type="ORF">BSAL_04630</name>
</gene>
<proteinExistence type="predicted"/>
<dbReference type="OrthoDB" id="265955at2759"/>
<organism evidence="3 4">
    <name type="scientific">Bodo saltans</name>
    <name type="common">Flagellated protozoan</name>
    <dbReference type="NCBI Taxonomy" id="75058"/>
    <lineage>
        <taxon>Eukaryota</taxon>
        <taxon>Discoba</taxon>
        <taxon>Euglenozoa</taxon>
        <taxon>Kinetoplastea</taxon>
        <taxon>Metakinetoplastina</taxon>
        <taxon>Eubodonida</taxon>
        <taxon>Bodonidae</taxon>
        <taxon>Bodo</taxon>
    </lineage>
</organism>
<dbReference type="GO" id="GO:0005681">
    <property type="term" value="C:spliceosomal complex"/>
    <property type="evidence" value="ECO:0007669"/>
    <property type="project" value="TreeGrafter"/>
</dbReference>
<dbReference type="Pfam" id="PF09732">
    <property type="entry name" value="CactinC_cactus"/>
    <property type="match status" value="1"/>
</dbReference>
<dbReference type="GO" id="GO:0005737">
    <property type="term" value="C:cytoplasm"/>
    <property type="evidence" value="ECO:0007669"/>
    <property type="project" value="TreeGrafter"/>
</dbReference>
<dbReference type="Proteomes" id="UP000051952">
    <property type="component" value="Unassembled WGS sequence"/>
</dbReference>
<dbReference type="InterPro" id="IPR019134">
    <property type="entry name" value="Cactin_C"/>
</dbReference>
<name>A0A0S4IZ30_BODSA</name>
<dbReference type="AlphaFoldDB" id="A0A0S4IZ30"/>
<reference evidence="4" key="1">
    <citation type="submission" date="2015-09" db="EMBL/GenBank/DDBJ databases">
        <authorList>
            <consortium name="Pathogen Informatics"/>
        </authorList>
    </citation>
    <scope>NUCLEOTIDE SEQUENCE [LARGE SCALE GENOMIC DNA]</scope>
    <source>
        <strain evidence="4">Lake Konstanz</strain>
    </source>
</reference>
<dbReference type="GO" id="GO:0045292">
    <property type="term" value="P:mRNA cis splicing, via spliceosome"/>
    <property type="evidence" value="ECO:0007669"/>
    <property type="project" value="TreeGrafter"/>
</dbReference>
<dbReference type="SMART" id="SM01050">
    <property type="entry name" value="CactinC_cactus"/>
    <property type="match status" value="1"/>
</dbReference>
<feature type="compositionally biased region" description="Polar residues" evidence="1">
    <location>
        <begin position="130"/>
        <end position="143"/>
    </location>
</feature>
<evidence type="ECO:0000259" key="2">
    <source>
        <dbReference type="Pfam" id="PF09732"/>
    </source>
</evidence>
<feature type="domain" description="Splicing factor Cactin C-terminal" evidence="2">
    <location>
        <begin position="362"/>
        <end position="486"/>
    </location>
</feature>
<dbReference type="VEuPathDB" id="TriTrypDB:BSAL_04630"/>
<dbReference type="OMA" id="HMANSEA"/>
<dbReference type="PANTHER" id="PTHR21737:SF4">
    <property type="entry name" value="SPLICING FACTOR CACTIN"/>
    <property type="match status" value="1"/>
</dbReference>
<dbReference type="PANTHER" id="PTHR21737">
    <property type="entry name" value="POLYGLUTAMINE BINDING PROTEIN 1/MARVEL MEMBRANE-ASSOCIATING DOMAIN CONTAINING 3"/>
    <property type="match status" value="1"/>
</dbReference>
<sequence length="486" mass="54498">MSSKRIRDSSYREAYGEYGSLLRQHCNRVIIRFDRSKRAEGIDQLILMYAVHYLNPAALHRTSIVAQSQQPLLTTLGRVTHPHVFAWAPLASVLDQVADELSDDATRSAIRDLQELADLRNELGEHMANSEATQDDPTSTGSSGAEVDEVVGTGGVWSLCAAYLEARLVLDAQRTSLESFHQAEVDSLVASLTDEQLSEIAGDVSALLACPDDRIAYNGTNGQCGGSTNHGIDGGLFSSVRATARHRYTLSQVRAFDTQYHRSAPGFNEEQQALVQRMEDAAVQAVNSAALGGGNAGDVGVDLDFVPDEQYLVDTAAKDNEAPLQEDENFFKDEVHDYYLRRNAGVRSGGQTNDPTKRAPQQLVKPNRYCKVKTGFNWTQYNKTHYTRSNPPPKTVMWYEFTLFYPLLLQNKKINWGRIYRIEDVEQGFNDEYCLLVFCPGPPYADVAYRVVRRQWDTRPGAVRCSYDAKGKFRLFFKFSNSNYKR</sequence>
<keyword evidence="4" id="KW-1185">Reference proteome</keyword>
<protein>
    <recommendedName>
        <fullName evidence="2">Splicing factor Cactin C-terminal domain-containing protein</fullName>
    </recommendedName>
</protein>
<accession>A0A0S4IZ30</accession>
<evidence type="ECO:0000256" key="1">
    <source>
        <dbReference type="SAM" id="MobiDB-lite"/>
    </source>
</evidence>
<evidence type="ECO:0000313" key="3">
    <source>
        <dbReference type="EMBL" id="CUG01787.1"/>
    </source>
</evidence>
<evidence type="ECO:0000313" key="4">
    <source>
        <dbReference type="Proteomes" id="UP000051952"/>
    </source>
</evidence>